<keyword evidence="2" id="KW-0472">Membrane</keyword>
<keyword evidence="2" id="KW-0812">Transmembrane</keyword>
<evidence type="ECO:0000256" key="1">
    <source>
        <dbReference type="SAM" id="MobiDB-lite"/>
    </source>
</evidence>
<keyword evidence="4" id="KW-1185">Reference proteome</keyword>
<dbReference type="Proteomes" id="UP001203761">
    <property type="component" value="Unassembled WGS sequence"/>
</dbReference>
<feature type="compositionally biased region" description="Polar residues" evidence="1">
    <location>
        <begin position="1"/>
        <end position="13"/>
    </location>
</feature>
<dbReference type="EMBL" id="JAKNCJ010000005">
    <property type="protein sequence ID" value="MCL6423817.1"/>
    <property type="molecule type" value="Genomic_DNA"/>
</dbReference>
<evidence type="ECO:0000313" key="4">
    <source>
        <dbReference type="Proteomes" id="UP001203761"/>
    </source>
</evidence>
<feature type="transmembrane region" description="Helical" evidence="2">
    <location>
        <begin position="151"/>
        <end position="170"/>
    </location>
</feature>
<gene>
    <name evidence="3" type="ORF">Bequi_10545</name>
</gene>
<sequence>MSGAQEPTGSTASEKAATGAMSAAEGTGARGGVPARRGLAMKDIVLMVVLGVVFGFLYWVFVQAWTALAIAMGPLGDLSQHILFGTWLLVAPIALAIIRRPFVGIIAEILAAVVEVVFLGSPVGPLLLLAAFLQGLGCEIPFALGRYRRWGWMRFAVSGLLGATLVFFWTSLRLGWYGQDIWMLRLVIQALSGIVLGGLLAKVIVDALARTGVLVNFAIGADADPAAGTPRRER</sequence>
<feature type="transmembrane region" description="Helical" evidence="2">
    <location>
        <begin position="44"/>
        <end position="72"/>
    </location>
</feature>
<proteinExistence type="predicted"/>
<protein>
    <submittedName>
        <fullName evidence="3">ECF transporter S component</fullName>
    </submittedName>
</protein>
<comment type="caution">
    <text evidence="3">The sequence shown here is derived from an EMBL/GenBank/DDBJ whole genome shotgun (WGS) entry which is preliminary data.</text>
</comment>
<accession>A0ABT0R1M0</accession>
<keyword evidence="2" id="KW-1133">Transmembrane helix</keyword>
<feature type="transmembrane region" description="Helical" evidence="2">
    <location>
        <begin position="182"/>
        <end position="201"/>
    </location>
</feature>
<name>A0ABT0R1M0_9MICO</name>
<organism evidence="3 4">
    <name type="scientific">Brachybacterium equifaecis</name>
    <dbReference type="NCBI Taxonomy" id="2910770"/>
    <lineage>
        <taxon>Bacteria</taxon>
        <taxon>Bacillati</taxon>
        <taxon>Actinomycetota</taxon>
        <taxon>Actinomycetes</taxon>
        <taxon>Micrococcales</taxon>
        <taxon>Dermabacteraceae</taxon>
        <taxon>Brachybacterium</taxon>
    </lineage>
</organism>
<evidence type="ECO:0000313" key="3">
    <source>
        <dbReference type="EMBL" id="MCL6423817.1"/>
    </source>
</evidence>
<dbReference type="InterPro" id="IPR017195">
    <property type="entry name" value="ABC_thiamin-permease_prd"/>
</dbReference>
<feature type="transmembrane region" description="Helical" evidence="2">
    <location>
        <begin position="78"/>
        <end position="97"/>
    </location>
</feature>
<reference evidence="3" key="1">
    <citation type="submission" date="2022-02" db="EMBL/GenBank/DDBJ databases">
        <authorList>
            <person name="Lee M."/>
            <person name="Kim S.-J."/>
            <person name="Jung M.-Y."/>
        </authorList>
    </citation>
    <scope>NUCLEOTIDE SEQUENCE</scope>
    <source>
        <strain evidence="3">JHP9</strain>
    </source>
</reference>
<evidence type="ECO:0000256" key="2">
    <source>
        <dbReference type="SAM" id="Phobius"/>
    </source>
</evidence>
<feature type="region of interest" description="Disordered" evidence="1">
    <location>
        <begin position="1"/>
        <end position="31"/>
    </location>
</feature>
<dbReference type="RefSeq" id="WP_249737894.1">
    <property type="nucleotide sequence ID" value="NZ_JAKNCJ010000005.1"/>
</dbReference>
<dbReference type="Pfam" id="PF09819">
    <property type="entry name" value="ABC_cobalt"/>
    <property type="match status" value="1"/>
</dbReference>